<dbReference type="OrthoDB" id="1073043at2"/>
<evidence type="ECO:0000256" key="1">
    <source>
        <dbReference type="SAM" id="SignalP"/>
    </source>
</evidence>
<protein>
    <submittedName>
        <fullName evidence="2">Uncharacterized protein</fullName>
    </submittedName>
</protein>
<comment type="caution">
    <text evidence="2">The sequence shown here is derived from an EMBL/GenBank/DDBJ whole genome shotgun (WGS) entry which is preliminary data.</text>
</comment>
<feature type="signal peptide" evidence="1">
    <location>
        <begin position="1"/>
        <end position="20"/>
    </location>
</feature>
<gene>
    <name evidence="2" type="ORF">EHV08_08020</name>
</gene>
<sequence length="212" mass="23196">MKKIFTLFLMLVAGTTFSFAQGVDNILQFTDKEGNVLEDGSTVTRNDVVSDGFDESMINADISVINTSTEEQTVYVKWNITRIDGGTVQTCFGSCWRQTTVGEYTTSSVILQPGESLSLATEWILPEDAKEGQTCIVTYQIVRVKGLTEHQGSKVTVNYVNGKSASIDNADADRNVEVVARYNANGQRVDANTKGVNIIKLSNGNTLKSINY</sequence>
<evidence type="ECO:0000313" key="3">
    <source>
        <dbReference type="Proteomes" id="UP000278983"/>
    </source>
</evidence>
<name>A0A432LLK8_9BACT</name>
<accession>A0A432LLK8</accession>
<dbReference type="Proteomes" id="UP000278983">
    <property type="component" value="Unassembled WGS sequence"/>
</dbReference>
<reference evidence="2 3" key="1">
    <citation type="submission" date="2018-12" db="EMBL/GenBank/DDBJ databases">
        <title>Genome sequencing of Prevotella sp. KCOM 3155 (= JS262).</title>
        <authorList>
            <person name="Kook J.-K."/>
            <person name="Park S.-N."/>
            <person name="Lim Y.K."/>
        </authorList>
    </citation>
    <scope>NUCLEOTIDE SEQUENCE [LARGE SCALE GENOMIC DNA]</scope>
    <source>
        <strain evidence="2 3">KCOM 3155</strain>
    </source>
</reference>
<dbReference type="RefSeq" id="WP_126678814.1">
    <property type="nucleotide sequence ID" value="NZ_RYYU01000001.1"/>
</dbReference>
<dbReference type="EMBL" id="RYYU01000001">
    <property type="protein sequence ID" value="RUL59708.1"/>
    <property type="molecule type" value="Genomic_DNA"/>
</dbReference>
<keyword evidence="1" id="KW-0732">Signal</keyword>
<keyword evidence="3" id="KW-1185">Reference proteome</keyword>
<feature type="chain" id="PRO_5019443208" evidence="1">
    <location>
        <begin position="21"/>
        <end position="212"/>
    </location>
</feature>
<organism evidence="2 3">
    <name type="scientific">Prevotella koreensis</name>
    <dbReference type="NCBI Taxonomy" id="2490854"/>
    <lineage>
        <taxon>Bacteria</taxon>
        <taxon>Pseudomonadati</taxon>
        <taxon>Bacteroidota</taxon>
        <taxon>Bacteroidia</taxon>
        <taxon>Bacteroidales</taxon>
        <taxon>Prevotellaceae</taxon>
        <taxon>Prevotella</taxon>
    </lineage>
</organism>
<evidence type="ECO:0000313" key="2">
    <source>
        <dbReference type="EMBL" id="RUL59708.1"/>
    </source>
</evidence>
<dbReference type="AlphaFoldDB" id="A0A432LLK8"/>
<proteinExistence type="predicted"/>